<evidence type="ECO:0000313" key="13">
    <source>
        <dbReference type="EMBL" id="MBM7556957.1"/>
    </source>
</evidence>
<dbReference type="InterPro" id="IPR005849">
    <property type="entry name" value="GalP_Utransf_N"/>
</dbReference>
<dbReference type="GO" id="GO:0008270">
    <property type="term" value="F:zinc ion binding"/>
    <property type="evidence" value="ECO:0007669"/>
    <property type="project" value="InterPro"/>
</dbReference>
<dbReference type="Gene3D" id="3.30.428.10">
    <property type="entry name" value="HIT-like"/>
    <property type="match status" value="2"/>
</dbReference>
<evidence type="ECO:0000256" key="10">
    <source>
        <dbReference type="PIRSR" id="PIRSR000808-3"/>
    </source>
</evidence>
<keyword evidence="3 13" id="KW-0548">Nucleotidyltransferase</keyword>
<feature type="active site" description="Tele-UMP-histidine intermediate" evidence="9">
    <location>
        <position position="165"/>
    </location>
</feature>
<keyword evidence="7" id="KW-0119">Carbohydrate metabolism</keyword>
<protein>
    <recommendedName>
        <fullName evidence="8">Galactose-1-phosphate uridylyltransferase</fullName>
        <ecNumber evidence="8">2.7.7.12</ecNumber>
    </recommendedName>
</protein>
<evidence type="ECO:0000256" key="3">
    <source>
        <dbReference type="ARBA" id="ARBA00022695"/>
    </source>
</evidence>
<evidence type="ECO:0000256" key="11">
    <source>
        <dbReference type="PROSITE-ProRule" id="PRU00464"/>
    </source>
</evidence>
<organism evidence="13 14">
    <name type="scientific">Halanaerobacter jeridensis</name>
    <dbReference type="NCBI Taxonomy" id="706427"/>
    <lineage>
        <taxon>Bacteria</taxon>
        <taxon>Bacillati</taxon>
        <taxon>Bacillota</taxon>
        <taxon>Clostridia</taxon>
        <taxon>Halanaerobiales</taxon>
        <taxon>Halobacteroidaceae</taxon>
        <taxon>Halanaerobacter</taxon>
    </lineage>
</organism>
<reference evidence="13" key="1">
    <citation type="submission" date="2021-01" db="EMBL/GenBank/DDBJ databases">
        <title>Genomic Encyclopedia of Type Strains, Phase IV (KMG-IV): sequencing the most valuable type-strain genomes for metagenomic binning, comparative biology and taxonomic classification.</title>
        <authorList>
            <person name="Goeker M."/>
        </authorList>
    </citation>
    <scope>NUCLEOTIDE SEQUENCE</scope>
    <source>
        <strain evidence="13">DSM 23230</strain>
    </source>
</reference>
<feature type="binding site" evidence="10">
    <location>
        <position position="163"/>
    </location>
    <ligand>
        <name>Zn(2+)</name>
        <dbReference type="ChEBI" id="CHEBI:29105"/>
    </ligand>
</feature>
<evidence type="ECO:0000256" key="7">
    <source>
        <dbReference type="ARBA" id="ARBA00023277"/>
    </source>
</evidence>
<comment type="cofactor">
    <cofactor evidence="10">
        <name>Zn(2+)</name>
        <dbReference type="ChEBI" id="CHEBI:29105"/>
    </cofactor>
    <text evidence="10">Binds 1 zinc ion per subunit.</text>
</comment>
<dbReference type="PIRSF" id="PIRSF000808">
    <property type="entry name" value="GalT"/>
    <property type="match status" value="1"/>
</dbReference>
<dbReference type="SUPFAM" id="SSF54197">
    <property type="entry name" value="HIT-like"/>
    <property type="match status" value="2"/>
</dbReference>
<proteinExistence type="inferred from homology"/>
<keyword evidence="4 10" id="KW-0479">Metal-binding</keyword>
<sequence>MSEIREDIITGDHVVISSERGKRPHDFNHEETTNKDDYCPFCYGNEDDTPPEITATSSNPNRKENEAGWDIRVIPNKFAALDIDADLKRQNGFYNKMTGVGAAEVLIESPDHEGSLGTHGLEHTIDIMRVLKERHDDLAQDERLKYVQIFKNHGGTAGASLEHPHWQIMSTPLIPTAIRGELDGAEEYYSENGNCVFCDILTEETEKGSRIIEDTEEFTAFAPYASRYPFEMWIMPKEHQHSLGQISEEQLKDLVKVLQKMIRKLEVGFDNPPYNIVLHTAPFLDGVEKKYHWHIEILPRLSINAGFELGTGNFINPTSPELAAETVEDITIE</sequence>
<dbReference type="GO" id="GO:0006012">
    <property type="term" value="P:galactose metabolic process"/>
    <property type="evidence" value="ECO:0007669"/>
    <property type="project" value="UniProtKB-UniRule"/>
</dbReference>
<dbReference type="Pfam" id="PF02744">
    <property type="entry name" value="GalP_UDP_tr_C"/>
    <property type="match status" value="1"/>
</dbReference>
<evidence type="ECO:0000256" key="6">
    <source>
        <dbReference type="ARBA" id="ARBA00023144"/>
    </source>
</evidence>
<dbReference type="InterPro" id="IPR001937">
    <property type="entry name" value="GalP_UDPtransf1"/>
</dbReference>
<evidence type="ECO:0000256" key="4">
    <source>
        <dbReference type="ARBA" id="ARBA00022723"/>
    </source>
</evidence>
<evidence type="ECO:0000256" key="8">
    <source>
        <dbReference type="NCBIfam" id="TIGR00209"/>
    </source>
</evidence>
<dbReference type="InterPro" id="IPR036265">
    <property type="entry name" value="HIT-like_sf"/>
</dbReference>
<dbReference type="EMBL" id="JAFBDQ010000008">
    <property type="protein sequence ID" value="MBM7556957.1"/>
    <property type="molecule type" value="Genomic_DNA"/>
</dbReference>
<evidence type="ECO:0000256" key="5">
    <source>
        <dbReference type="ARBA" id="ARBA00022833"/>
    </source>
</evidence>
<keyword evidence="6" id="KW-0299">Galactose metabolism</keyword>
<evidence type="ECO:0000256" key="9">
    <source>
        <dbReference type="PIRSR" id="PIRSR000808-1"/>
    </source>
</evidence>
<dbReference type="InterPro" id="IPR005850">
    <property type="entry name" value="GalP_Utransf_C"/>
</dbReference>
<dbReference type="Pfam" id="PF01087">
    <property type="entry name" value="GalP_UDP_transf"/>
    <property type="match status" value="1"/>
</dbReference>
<dbReference type="Proteomes" id="UP000774000">
    <property type="component" value="Unassembled WGS sequence"/>
</dbReference>
<dbReference type="NCBIfam" id="TIGR00209">
    <property type="entry name" value="galT_1"/>
    <property type="match status" value="1"/>
</dbReference>
<dbReference type="GO" id="GO:0008108">
    <property type="term" value="F:UDP-glucose:hexose-1-phosphate uridylyltransferase activity"/>
    <property type="evidence" value="ECO:0007669"/>
    <property type="project" value="UniProtKB-UniRule"/>
</dbReference>
<evidence type="ECO:0000259" key="12">
    <source>
        <dbReference type="PROSITE" id="PS51084"/>
    </source>
</evidence>
<dbReference type="EC" id="2.7.7.12" evidence="8"/>
<dbReference type="PROSITE" id="PS51084">
    <property type="entry name" value="HIT_2"/>
    <property type="match status" value="1"/>
</dbReference>
<name>A0A939BPE8_9FIRM</name>
<keyword evidence="14" id="KW-1185">Reference proteome</keyword>
<feature type="binding site" evidence="10">
    <location>
        <position position="42"/>
    </location>
    <ligand>
        <name>Zn(2+)</name>
        <dbReference type="ChEBI" id="CHEBI:29105"/>
    </ligand>
</feature>
<keyword evidence="2 13" id="KW-0808">Transferase</keyword>
<dbReference type="AlphaFoldDB" id="A0A939BPE8"/>
<accession>A0A939BPE8</accession>
<evidence type="ECO:0000256" key="1">
    <source>
        <dbReference type="ARBA" id="ARBA00010951"/>
    </source>
</evidence>
<feature type="domain" description="HIT" evidence="12">
    <location>
        <begin position="196"/>
        <end position="307"/>
    </location>
</feature>
<dbReference type="PANTHER" id="PTHR42763:SF2">
    <property type="entry name" value="ADP-GLUCOSE PHOSPHORYLASE"/>
    <property type="match status" value="1"/>
</dbReference>
<keyword evidence="5 10" id="KW-0862">Zinc</keyword>
<feature type="binding site" evidence="10">
    <location>
        <position position="112"/>
    </location>
    <ligand>
        <name>Zn(2+)</name>
        <dbReference type="ChEBI" id="CHEBI:29105"/>
    </ligand>
</feature>
<feature type="binding site" evidence="10">
    <location>
        <position position="39"/>
    </location>
    <ligand>
        <name>Zn(2+)</name>
        <dbReference type="ChEBI" id="CHEBI:29105"/>
    </ligand>
</feature>
<evidence type="ECO:0000313" key="14">
    <source>
        <dbReference type="Proteomes" id="UP000774000"/>
    </source>
</evidence>
<dbReference type="InterPro" id="IPR053177">
    <property type="entry name" value="ADP-glucose_phosphorylase"/>
</dbReference>
<gene>
    <name evidence="13" type="ORF">JOC47_001811</name>
</gene>
<evidence type="ECO:0000256" key="2">
    <source>
        <dbReference type="ARBA" id="ARBA00022679"/>
    </source>
</evidence>
<comment type="caution">
    <text evidence="11">Lacks conserved residue(s) required for the propagation of feature annotation.</text>
</comment>
<dbReference type="InterPro" id="IPR011146">
    <property type="entry name" value="HIT-like"/>
</dbReference>
<dbReference type="PANTHER" id="PTHR42763">
    <property type="entry name" value="ADP-GLUCOSE PHOSPHORYLASE"/>
    <property type="match status" value="1"/>
</dbReference>
<comment type="caution">
    <text evidence="13">The sequence shown here is derived from an EMBL/GenBank/DDBJ whole genome shotgun (WGS) entry which is preliminary data.</text>
</comment>
<comment type="similarity">
    <text evidence="1">Belongs to the galactose-1-phosphate uridylyltransferase type 1 family.</text>
</comment>